<dbReference type="HAMAP" id="MF_00121">
    <property type="entry name" value="GatB"/>
    <property type="match status" value="1"/>
</dbReference>
<dbReference type="SMART" id="SM00845">
    <property type="entry name" value="GatB_Yqey"/>
    <property type="match status" value="1"/>
</dbReference>
<dbReference type="NCBIfam" id="NF004012">
    <property type="entry name" value="PRK05477.1-2"/>
    <property type="match status" value="1"/>
</dbReference>
<comment type="similarity">
    <text evidence="1 8">Belongs to the GatB/GatE family. GatB subfamily.</text>
</comment>
<dbReference type="InterPro" id="IPR023168">
    <property type="entry name" value="GatB_Yqey_C_2"/>
</dbReference>
<dbReference type="Gene3D" id="1.10.10.410">
    <property type="match status" value="1"/>
</dbReference>
<evidence type="ECO:0000256" key="3">
    <source>
        <dbReference type="ARBA" id="ARBA00022741"/>
    </source>
</evidence>
<dbReference type="SUPFAM" id="SSF89095">
    <property type="entry name" value="GatB/YqeY motif"/>
    <property type="match status" value="1"/>
</dbReference>
<comment type="subunit">
    <text evidence="8">Subunit of the heterotrimeric GatCAB amidotransferase (AdT) complex, composed of A, B and C subunits.</text>
</comment>
<dbReference type="OMA" id="ARKWWMG"/>
<dbReference type="InterPro" id="IPR017959">
    <property type="entry name" value="Asn/Gln-tRNA_amidoTrfase_suB/E"/>
</dbReference>
<proteinExistence type="inferred from homology"/>
<dbReference type="GO" id="GO:0005524">
    <property type="term" value="F:ATP binding"/>
    <property type="evidence" value="ECO:0007669"/>
    <property type="project" value="UniProtKB-KW"/>
</dbReference>
<dbReference type="EC" id="6.3.5.-" evidence="8"/>
<comment type="subcellular location">
    <subcellularLocation>
        <location evidence="8">Mitochondrion</location>
    </subcellularLocation>
</comment>
<dbReference type="FunFam" id="1.10.10.410:FF:000001">
    <property type="entry name" value="Aspartyl/glutamyl-tRNA(Asn/Gln) amidotransferase subunit B"/>
    <property type="match status" value="1"/>
</dbReference>
<dbReference type="GO" id="GO:0030956">
    <property type="term" value="C:glutamyl-tRNA(Gln) amidotransferase complex"/>
    <property type="evidence" value="ECO:0007669"/>
    <property type="project" value="UniProtKB-UniRule"/>
</dbReference>
<keyword evidence="2 8" id="KW-0436">Ligase</keyword>
<keyword evidence="4 8" id="KW-0067">ATP-binding</keyword>
<keyword evidence="10" id="KW-0808">Transferase</keyword>
<dbReference type="PANTHER" id="PTHR11659">
    <property type="entry name" value="GLUTAMYL-TRNA GLN AMIDOTRANSFERASE SUBUNIT B MITOCHONDRIAL AND PROKARYOTIC PET112-RELATED"/>
    <property type="match status" value="1"/>
</dbReference>
<dbReference type="Pfam" id="PF02637">
    <property type="entry name" value="GatB_Yqey"/>
    <property type="match status" value="1"/>
</dbReference>
<dbReference type="NCBIfam" id="NF004014">
    <property type="entry name" value="PRK05477.1-4"/>
    <property type="match status" value="1"/>
</dbReference>
<dbReference type="NCBIfam" id="TIGR00133">
    <property type="entry name" value="gatB"/>
    <property type="match status" value="1"/>
</dbReference>
<comment type="caution">
    <text evidence="10">The sequence shown here is derived from an EMBL/GenBank/DDBJ whole genome shotgun (WGS) entry which is preliminary data.</text>
</comment>
<evidence type="ECO:0000256" key="6">
    <source>
        <dbReference type="ARBA" id="ARBA00047380"/>
    </source>
</evidence>
<dbReference type="PROSITE" id="PS01234">
    <property type="entry name" value="GATB"/>
    <property type="match status" value="1"/>
</dbReference>
<sequence>MLNIFNKCLNLQITKKYLINNNRYYSTISSSSSSSSSGNIKSEEFKNSDAYIISKNNKAWEVIIGIEVHAQTKSKEKLFSDSANIGSMEGFRANSRVSFTDAAFPGTLPILNEKCVEQAIKTGLALGAKINKYSYFDRKHYFYQDLPQGYQITQYNEPIVKGGQMLLNLSNQRQKLIRISHIQLEQDSGKSIHDIHPTLSFVDLNRAGIGLMEIVSHADFNSSEQVGAYIKQLQHLLKHIGSSDANMQFGEMRCDVNISVHEPNTPLGTRVELKNMISAKAIMGSIDAEAQRQIEILENGGKIQRETRGFNQETGQTFHLRTKQDEVDYRFFSEPDLPPLIISDSQINRIRENLGELPQDMKQRIIRQYSLNEYDASLLMEDQRVAKYFEESIHFNSQTKPREIKKILPWILKEMFSWMNQHNQSFQSIPISVKRFCEFLDLIESGLISTRAGKTIFDKMLSQANEDNNFTSMDLDPKALVDSLGLSQISDDEYLDKLCHRLVIDHPTQTTEYKSGKTRVYKFFIGEIMKLTKGRSNPEKVNLYLKKYLDTPNVQK</sequence>
<dbReference type="GO" id="GO:0016740">
    <property type="term" value="F:transferase activity"/>
    <property type="evidence" value="ECO:0007669"/>
    <property type="project" value="UniProtKB-KW"/>
</dbReference>
<dbReference type="AlphaFoldDB" id="A0A152A6S3"/>
<evidence type="ECO:0000313" key="10">
    <source>
        <dbReference type="EMBL" id="KYR01914.1"/>
    </source>
</evidence>
<reference evidence="10 11" key="1">
    <citation type="submission" date="2015-12" db="EMBL/GenBank/DDBJ databases">
        <title>Dictyostelia acquired genes for synthesis and detection of signals that induce cell-type specialization by lateral gene transfer from prokaryotes.</title>
        <authorList>
            <person name="Gloeckner G."/>
            <person name="Schaap P."/>
        </authorList>
    </citation>
    <scope>NUCLEOTIDE SEQUENCE [LARGE SCALE GENOMIC DNA]</scope>
    <source>
        <strain evidence="10 11">TK</strain>
    </source>
</reference>
<dbReference type="Pfam" id="PF02934">
    <property type="entry name" value="GatB_N"/>
    <property type="match status" value="1"/>
</dbReference>
<evidence type="ECO:0000256" key="7">
    <source>
        <dbReference type="ARBA" id="ARBA00047913"/>
    </source>
</evidence>
<dbReference type="GO" id="GO:0050566">
    <property type="term" value="F:asparaginyl-tRNA synthase (glutamine-hydrolyzing) activity"/>
    <property type="evidence" value="ECO:0007669"/>
    <property type="project" value="RHEA"/>
</dbReference>
<comment type="function">
    <text evidence="8">Allows the formation of correctly charged Gln-tRNA(Gln) through the transamidation of misacylated Glu-tRNA(Gln) in the mitochondria. The reaction takes place in the presence of glutamine and ATP through an activated gamma-phospho-Glu-tRNA(Gln).</text>
</comment>
<dbReference type="Proteomes" id="UP000076078">
    <property type="component" value="Unassembled WGS sequence"/>
</dbReference>
<keyword evidence="8" id="KW-0496">Mitochondrion</keyword>
<organism evidence="10 11">
    <name type="scientific">Tieghemostelium lacteum</name>
    <name type="common">Slime mold</name>
    <name type="synonym">Dictyostelium lacteum</name>
    <dbReference type="NCBI Taxonomy" id="361077"/>
    <lineage>
        <taxon>Eukaryota</taxon>
        <taxon>Amoebozoa</taxon>
        <taxon>Evosea</taxon>
        <taxon>Eumycetozoa</taxon>
        <taxon>Dictyostelia</taxon>
        <taxon>Dictyosteliales</taxon>
        <taxon>Raperosteliaceae</taxon>
        <taxon>Tieghemostelium</taxon>
    </lineage>
</organism>
<name>A0A152A6S3_TIELA</name>
<evidence type="ECO:0000259" key="9">
    <source>
        <dbReference type="SMART" id="SM00845"/>
    </source>
</evidence>
<keyword evidence="11" id="KW-1185">Reference proteome</keyword>
<dbReference type="SUPFAM" id="SSF55931">
    <property type="entry name" value="Glutamine synthetase/guanido kinase"/>
    <property type="match status" value="1"/>
</dbReference>
<keyword evidence="5 8" id="KW-0648">Protein biosynthesis</keyword>
<gene>
    <name evidence="10" type="ORF">DLAC_00703</name>
</gene>
<dbReference type="InterPro" id="IPR014746">
    <property type="entry name" value="Gln_synth/guanido_kin_cat_dom"/>
</dbReference>
<dbReference type="GO" id="GO:0070681">
    <property type="term" value="P:glutaminyl-tRNAGln biosynthesis via transamidation"/>
    <property type="evidence" value="ECO:0007669"/>
    <property type="project" value="UniProtKB-UniRule"/>
</dbReference>
<evidence type="ECO:0000256" key="5">
    <source>
        <dbReference type="ARBA" id="ARBA00022917"/>
    </source>
</evidence>
<evidence type="ECO:0000256" key="4">
    <source>
        <dbReference type="ARBA" id="ARBA00022840"/>
    </source>
</evidence>
<dbReference type="InterPro" id="IPR003789">
    <property type="entry name" value="Asn/Gln_tRNA_amidoTrase-B-like"/>
</dbReference>
<feature type="domain" description="Asn/Gln amidotransferase" evidence="9">
    <location>
        <begin position="387"/>
        <end position="549"/>
    </location>
</feature>
<evidence type="ECO:0000313" key="11">
    <source>
        <dbReference type="Proteomes" id="UP000076078"/>
    </source>
</evidence>
<comment type="catalytic activity">
    <reaction evidence="6">
        <text>L-aspartyl-tRNA(Asn) + L-glutamine + ATP + H2O = L-asparaginyl-tRNA(Asn) + L-glutamate + ADP + phosphate + 2 H(+)</text>
        <dbReference type="Rhea" id="RHEA:14513"/>
        <dbReference type="Rhea" id="RHEA-COMP:9674"/>
        <dbReference type="Rhea" id="RHEA-COMP:9677"/>
        <dbReference type="ChEBI" id="CHEBI:15377"/>
        <dbReference type="ChEBI" id="CHEBI:15378"/>
        <dbReference type="ChEBI" id="CHEBI:29985"/>
        <dbReference type="ChEBI" id="CHEBI:30616"/>
        <dbReference type="ChEBI" id="CHEBI:43474"/>
        <dbReference type="ChEBI" id="CHEBI:58359"/>
        <dbReference type="ChEBI" id="CHEBI:78515"/>
        <dbReference type="ChEBI" id="CHEBI:78516"/>
        <dbReference type="ChEBI" id="CHEBI:456216"/>
    </reaction>
</comment>
<dbReference type="STRING" id="361077.A0A152A6S3"/>
<evidence type="ECO:0000256" key="1">
    <source>
        <dbReference type="ARBA" id="ARBA00005306"/>
    </source>
</evidence>
<evidence type="ECO:0000256" key="8">
    <source>
        <dbReference type="HAMAP-Rule" id="MF_03147"/>
    </source>
</evidence>
<dbReference type="OrthoDB" id="1722066at2759"/>
<protein>
    <recommendedName>
        <fullName evidence="8">Glutamyl-tRNA(Gln) amidotransferase subunit B, mitochondrial</fullName>
        <shortName evidence="8">Glu-AdT subunit B</shortName>
        <ecNumber evidence="8">6.3.5.-</ecNumber>
    </recommendedName>
</protein>
<evidence type="ECO:0000256" key="2">
    <source>
        <dbReference type="ARBA" id="ARBA00022598"/>
    </source>
</evidence>
<dbReference type="InterPro" id="IPR017958">
    <property type="entry name" value="Gln-tRNA_amidoTrfase_suB_CS"/>
</dbReference>
<dbReference type="InParanoid" id="A0A152A6S3"/>
<dbReference type="EMBL" id="LODT01000004">
    <property type="protein sequence ID" value="KYR01914.1"/>
    <property type="molecule type" value="Genomic_DNA"/>
</dbReference>
<comment type="catalytic activity">
    <reaction evidence="7 8">
        <text>L-glutamyl-tRNA(Gln) + L-glutamine + ATP + H2O = L-glutaminyl-tRNA(Gln) + L-glutamate + ADP + phosphate + H(+)</text>
        <dbReference type="Rhea" id="RHEA:17521"/>
        <dbReference type="Rhea" id="RHEA-COMP:9681"/>
        <dbReference type="Rhea" id="RHEA-COMP:9684"/>
        <dbReference type="ChEBI" id="CHEBI:15377"/>
        <dbReference type="ChEBI" id="CHEBI:15378"/>
        <dbReference type="ChEBI" id="CHEBI:29985"/>
        <dbReference type="ChEBI" id="CHEBI:30616"/>
        <dbReference type="ChEBI" id="CHEBI:43474"/>
        <dbReference type="ChEBI" id="CHEBI:58359"/>
        <dbReference type="ChEBI" id="CHEBI:78520"/>
        <dbReference type="ChEBI" id="CHEBI:78521"/>
        <dbReference type="ChEBI" id="CHEBI:456216"/>
    </reaction>
</comment>
<dbReference type="GO" id="GO:0005739">
    <property type="term" value="C:mitochondrion"/>
    <property type="evidence" value="ECO:0007669"/>
    <property type="project" value="UniProtKB-SubCell"/>
</dbReference>
<dbReference type="InterPro" id="IPR018027">
    <property type="entry name" value="Asn/Gln_amidotransferase"/>
</dbReference>
<dbReference type="InterPro" id="IPR006075">
    <property type="entry name" value="Asn/Gln-tRNA_Trfase_suB/E_cat"/>
</dbReference>
<accession>A0A152A6S3</accession>
<dbReference type="GO" id="GO:0032543">
    <property type="term" value="P:mitochondrial translation"/>
    <property type="evidence" value="ECO:0007669"/>
    <property type="project" value="UniProtKB-UniRule"/>
</dbReference>
<dbReference type="InterPro" id="IPR004413">
    <property type="entry name" value="GatB"/>
</dbReference>
<dbReference type="FunCoup" id="A0A152A6S3">
    <property type="interactions" value="191"/>
</dbReference>
<dbReference type="GO" id="GO:0050567">
    <property type="term" value="F:glutaminyl-tRNA synthase (glutamine-hydrolyzing) activity"/>
    <property type="evidence" value="ECO:0007669"/>
    <property type="project" value="UniProtKB-UniRule"/>
</dbReference>
<keyword evidence="3 8" id="KW-0547">Nucleotide-binding</keyword>
<dbReference type="PANTHER" id="PTHR11659:SF0">
    <property type="entry name" value="GLUTAMYL-TRNA(GLN) AMIDOTRANSFERASE SUBUNIT B, MITOCHONDRIAL"/>
    <property type="match status" value="1"/>
</dbReference>